<dbReference type="GO" id="GO:0016020">
    <property type="term" value="C:membrane"/>
    <property type="evidence" value="ECO:0007669"/>
    <property type="project" value="UniProtKB-SubCell"/>
</dbReference>
<dbReference type="PANTHER" id="PTHR34001:SF3">
    <property type="entry name" value="BLL7405 PROTEIN"/>
    <property type="match status" value="1"/>
</dbReference>
<evidence type="ECO:0000256" key="5">
    <source>
        <dbReference type="SAM" id="SignalP"/>
    </source>
</evidence>
<dbReference type="PANTHER" id="PTHR34001">
    <property type="entry name" value="BLL7405 PROTEIN"/>
    <property type="match status" value="1"/>
</dbReference>
<feature type="chain" id="PRO_5003391874" evidence="5">
    <location>
        <begin position="21"/>
        <end position="202"/>
    </location>
</feature>
<dbReference type="InterPro" id="IPR011250">
    <property type="entry name" value="OMP/PagP_B-barrel"/>
</dbReference>
<dbReference type="KEGG" id="kvl:KVU_1189"/>
<keyword evidence="3" id="KW-0472">Membrane</keyword>
<evidence type="ECO:0000313" key="7">
    <source>
        <dbReference type="EMBL" id="AEM41028.1"/>
    </source>
</evidence>
<gene>
    <name evidence="7" type="ordered locus">KVU_1189</name>
</gene>
<evidence type="ECO:0000256" key="3">
    <source>
        <dbReference type="ARBA" id="ARBA00023136"/>
    </source>
</evidence>
<dbReference type="InterPro" id="IPR027385">
    <property type="entry name" value="Beta-barrel_OMP"/>
</dbReference>
<proteinExistence type="inferred from homology"/>
<evidence type="ECO:0000313" key="8">
    <source>
        <dbReference type="Proteomes" id="UP000000692"/>
    </source>
</evidence>
<reference evidence="7 8" key="1">
    <citation type="journal article" date="2011" name="J. Bacteriol.">
        <title>Complete genome sequence of the industrial strain Ketogulonicigenium vulgare WSH-001.</title>
        <authorList>
            <person name="Liu L."/>
            <person name="Li Y."/>
            <person name="Zhang J."/>
            <person name="Zhou Z."/>
            <person name="Liu J."/>
            <person name="Li X."/>
            <person name="Zhou J."/>
            <person name="Du G."/>
            <person name="Wang L."/>
            <person name="Chen J."/>
        </authorList>
    </citation>
    <scope>NUCLEOTIDE SEQUENCE [LARGE SCALE GENOMIC DNA]</scope>
    <source>
        <strain evidence="7 8">WSH-001</strain>
    </source>
</reference>
<dbReference type="InterPro" id="IPR051692">
    <property type="entry name" value="OMP-like"/>
</dbReference>
<dbReference type="EMBL" id="CP002018">
    <property type="protein sequence ID" value="AEM41028.1"/>
    <property type="molecule type" value="Genomic_DNA"/>
</dbReference>
<organism evidence="7 8">
    <name type="scientific">Ketogulonicigenium vulgare (strain WSH-001)</name>
    <dbReference type="NCBI Taxonomy" id="759362"/>
    <lineage>
        <taxon>Bacteria</taxon>
        <taxon>Pseudomonadati</taxon>
        <taxon>Pseudomonadota</taxon>
        <taxon>Alphaproteobacteria</taxon>
        <taxon>Rhodobacterales</taxon>
        <taxon>Roseobacteraceae</taxon>
        <taxon>Ketogulonicigenium</taxon>
    </lineage>
</organism>
<dbReference type="Proteomes" id="UP000000692">
    <property type="component" value="Chromosome"/>
</dbReference>
<evidence type="ECO:0000256" key="4">
    <source>
        <dbReference type="ARBA" id="ARBA00038306"/>
    </source>
</evidence>
<comment type="subcellular location">
    <subcellularLocation>
        <location evidence="1">Membrane</location>
    </subcellularLocation>
</comment>
<dbReference type="Gene3D" id="2.40.160.20">
    <property type="match status" value="1"/>
</dbReference>
<dbReference type="HOGENOM" id="CLU_037100_1_0_5"/>
<name>F9Y7A0_KETVW</name>
<evidence type="ECO:0000256" key="2">
    <source>
        <dbReference type="ARBA" id="ARBA00022729"/>
    </source>
</evidence>
<keyword evidence="2 5" id="KW-0732">Signal</keyword>
<feature type="domain" description="Outer membrane protein beta-barrel" evidence="6">
    <location>
        <begin position="33"/>
        <end position="202"/>
    </location>
</feature>
<dbReference type="SUPFAM" id="SSF56925">
    <property type="entry name" value="OMPA-like"/>
    <property type="match status" value="1"/>
</dbReference>
<dbReference type="eggNOG" id="COG3637">
    <property type="taxonomic scope" value="Bacteria"/>
</dbReference>
<accession>F9Y7A0</accession>
<dbReference type="Pfam" id="PF13505">
    <property type="entry name" value="OMP_b-brl"/>
    <property type="match status" value="1"/>
</dbReference>
<sequence length="202" mass="20762">MKNLIVATTALVASATFAQAGGLAAPTIEAPVAAPVVIAAPAPVTTWAGAYAGAALTYGETEGSVGGTSESIDGVGVALRGGYDWQFGSWVLGLGAEYAYNNEDGDVFGATAERKDSAAVFARAGYALDTWLPYVSAGYTWSDAEVAGTSYDLEGATYGVGVEKLFTQNISGFAEYSFADFDDVQGVSVEGQGVKLGVNYRF</sequence>
<comment type="similarity">
    <text evidence="4">Belongs to the Omp25/RopB family.</text>
</comment>
<dbReference type="AlphaFoldDB" id="F9Y7A0"/>
<protein>
    <submittedName>
        <fullName evidence="7">Outer membrane protein</fullName>
    </submittedName>
</protein>
<evidence type="ECO:0000256" key="1">
    <source>
        <dbReference type="ARBA" id="ARBA00004370"/>
    </source>
</evidence>
<evidence type="ECO:0000259" key="6">
    <source>
        <dbReference type="Pfam" id="PF13505"/>
    </source>
</evidence>
<dbReference type="RefSeq" id="WP_013384493.1">
    <property type="nucleotide sequence ID" value="NC_017384.1"/>
</dbReference>
<keyword evidence="8" id="KW-1185">Reference proteome</keyword>
<feature type="signal peptide" evidence="5">
    <location>
        <begin position="1"/>
        <end position="20"/>
    </location>
</feature>
<dbReference type="OrthoDB" id="268975at2"/>